<evidence type="ECO:0000256" key="1">
    <source>
        <dbReference type="ARBA" id="ARBA00023006"/>
    </source>
</evidence>
<dbReference type="EMBL" id="QSBY01000009">
    <property type="protein sequence ID" value="RHW70483.1"/>
    <property type="molecule type" value="Genomic_DNA"/>
</dbReference>
<dbReference type="GO" id="GO:0005770">
    <property type="term" value="C:late endosome"/>
    <property type="evidence" value="ECO:0007669"/>
    <property type="project" value="TreeGrafter"/>
</dbReference>
<dbReference type="Pfam" id="PF09758">
    <property type="entry name" value="FPL"/>
    <property type="match status" value="1"/>
</dbReference>
<comment type="caution">
    <text evidence="4">The sequence shown here is derived from an EMBL/GenBank/DDBJ whole genome shotgun (WGS) entry which is preliminary data.</text>
</comment>
<dbReference type="InterPro" id="IPR039272">
    <property type="entry name" value="CLEC16A/TT9"/>
</dbReference>
<dbReference type="AlphaFoldDB" id="A0A3L6L1K3"/>
<sequence length="821" mass="91753">MPKAKNQSYEKFSQENVSRLCMALKTTDESQAFTTNNISEILRELAQAIIWGDKKKNASFDVFLELDMITTLESIVTNVESPSNVKAEVLRFVTLMLHNLTMKENVYYICSKNHLNKMISIDLNENDDELLSVYVSFLKSLALRCDETTVQFFFIRQLGVFPLFDYAAKLINTSDRMARGAARQVVISVARLQSTFLTSFMEKALPDILRIISKHVWLEIGILSEAVNRYHDAVGDADDATPLPTVDAIRSLTEDVLDDLLYVNDLFAVSSTVVERELRPALVTGIIDPLLALIEAPMKSSTVTRSAFAPVMQPALALCVITRWLLLGKENRIHQVLFDGLLGPKGSDPAECLLGRILSKGCMHCLSAGVVLLGAIVNVGAFSERGNMSDERLCNEIGTADRISDRDDNEVEVSPSKKQLDGDKDPAECCMGTAVDALPSYETFLRDVKSSMGSTAHREPWCICLVGALYRFITCSLLTRLSAFELSLNLLKTFVPESRERRTVSVALASLCEGVLRRRLLAYYDTLIRRKDCRSDEDSGNRGLLMANKDCFRSACETLFLEMERVCNGAEPRVEYSFDKLGREVALLLPLLPYGGYSSTERLCCQRQLTSHPQRLADVQGVIGDLVSYHHRAAHSPTEQKDREFMMWASVRRMLYDTMQQEDSFILRLRKYGVQHRVGASVGRLSSTTTRFRCELVKVAVPPGKASKVVPIGKPMNMLLLETEIIFVEPRDMESTSAADIVNEPVLFPMPTVYVQAALSRTPFSVVFTYFHPDNPMQLHVAFRHSKVAQSVINTTNERSAYCRCHGAALVCGALNAEPPH</sequence>
<dbReference type="Proteomes" id="UP000266743">
    <property type="component" value="Chromosome 9"/>
</dbReference>
<dbReference type="GO" id="GO:0006914">
    <property type="term" value="P:autophagy"/>
    <property type="evidence" value="ECO:0007669"/>
    <property type="project" value="UniProtKB-KW"/>
</dbReference>
<proteinExistence type="predicted"/>
<evidence type="ECO:0000313" key="5">
    <source>
        <dbReference type="Proteomes" id="UP000266743"/>
    </source>
</evidence>
<accession>A0A3L6L1K3</accession>
<dbReference type="PANTHER" id="PTHR21481">
    <property type="entry name" value="PROTEIN CLEC16A"/>
    <property type="match status" value="1"/>
</dbReference>
<reference evidence="4 5" key="1">
    <citation type="submission" date="2018-09" db="EMBL/GenBank/DDBJ databases">
        <title>whole genome sequence of T. equiperdum IVM-t1 strain.</title>
        <authorList>
            <person name="Suganuma K."/>
        </authorList>
    </citation>
    <scope>NUCLEOTIDE SEQUENCE [LARGE SCALE GENOMIC DNA]</scope>
    <source>
        <strain evidence="4 5">IVM-t1</strain>
    </source>
</reference>
<evidence type="ECO:0000259" key="3">
    <source>
        <dbReference type="Pfam" id="PF09758"/>
    </source>
</evidence>
<organism evidence="4 5">
    <name type="scientific">Trypanosoma brucei equiperdum</name>
    <dbReference type="NCBI Taxonomy" id="630700"/>
    <lineage>
        <taxon>Eukaryota</taxon>
        <taxon>Discoba</taxon>
        <taxon>Euglenozoa</taxon>
        <taxon>Kinetoplastea</taxon>
        <taxon>Metakinetoplastina</taxon>
        <taxon>Trypanosomatida</taxon>
        <taxon>Trypanosomatidae</taxon>
        <taxon>Trypanosoma</taxon>
    </lineage>
</organism>
<evidence type="ECO:0000256" key="2">
    <source>
        <dbReference type="SAM" id="MobiDB-lite"/>
    </source>
</evidence>
<dbReference type="GO" id="GO:1901096">
    <property type="term" value="P:regulation of autophagosome maturation"/>
    <property type="evidence" value="ECO:0007669"/>
    <property type="project" value="TreeGrafter"/>
</dbReference>
<dbReference type="GO" id="GO:0016197">
    <property type="term" value="P:endosomal transport"/>
    <property type="evidence" value="ECO:0007669"/>
    <property type="project" value="TreeGrafter"/>
</dbReference>
<protein>
    <recommendedName>
        <fullName evidence="3">FPL domain-containing protein</fullName>
    </recommendedName>
</protein>
<evidence type="ECO:0000313" key="4">
    <source>
        <dbReference type="EMBL" id="RHW70483.1"/>
    </source>
</evidence>
<dbReference type="GO" id="GO:0007034">
    <property type="term" value="P:vacuolar transport"/>
    <property type="evidence" value="ECO:0007669"/>
    <property type="project" value="TreeGrafter"/>
</dbReference>
<name>A0A3L6L1K3_9TRYP</name>
<dbReference type="InterPro" id="IPR019155">
    <property type="entry name" value="CLEC16A/TT9_N"/>
</dbReference>
<feature type="domain" description="FPL" evidence="3">
    <location>
        <begin position="42"/>
        <end position="189"/>
    </location>
</feature>
<gene>
    <name evidence="4" type="ORF">DPX39_090057400</name>
</gene>
<keyword evidence="1" id="KW-0072">Autophagy</keyword>
<feature type="region of interest" description="Disordered" evidence="2">
    <location>
        <begin position="405"/>
        <end position="424"/>
    </location>
</feature>
<dbReference type="PANTHER" id="PTHR21481:SF0">
    <property type="entry name" value="PROTEIN CLEC16A"/>
    <property type="match status" value="1"/>
</dbReference>
<dbReference type="GO" id="GO:0005794">
    <property type="term" value="C:Golgi apparatus"/>
    <property type="evidence" value="ECO:0007669"/>
    <property type="project" value="TreeGrafter"/>
</dbReference>